<evidence type="ECO:0000313" key="5">
    <source>
        <dbReference type="Proteomes" id="UP000050277"/>
    </source>
</evidence>
<proteinExistence type="predicted"/>
<name>A0A0P6Y5D3_9CHLR</name>
<evidence type="ECO:0000256" key="2">
    <source>
        <dbReference type="ARBA" id="ARBA00022898"/>
    </source>
</evidence>
<feature type="domain" description="Aminotransferase class V" evidence="3">
    <location>
        <begin position="32"/>
        <end position="443"/>
    </location>
</feature>
<organism evidence="4 5">
    <name type="scientific">Herpetosiphon geysericola</name>
    <dbReference type="NCBI Taxonomy" id="70996"/>
    <lineage>
        <taxon>Bacteria</taxon>
        <taxon>Bacillati</taxon>
        <taxon>Chloroflexota</taxon>
        <taxon>Chloroflexia</taxon>
        <taxon>Herpetosiphonales</taxon>
        <taxon>Herpetosiphonaceae</taxon>
        <taxon>Herpetosiphon</taxon>
    </lineage>
</organism>
<evidence type="ECO:0000313" key="4">
    <source>
        <dbReference type="EMBL" id="KPL87065.1"/>
    </source>
</evidence>
<dbReference type="GO" id="GO:0016829">
    <property type="term" value="F:lyase activity"/>
    <property type="evidence" value="ECO:0007669"/>
    <property type="project" value="UniProtKB-KW"/>
</dbReference>
<dbReference type="InterPro" id="IPR015424">
    <property type="entry name" value="PyrdxlP-dep_Trfase"/>
</dbReference>
<accession>A0A0P6Y5D3</accession>
<sequence length="492" mass="55182">MHELVSHFAAFRRQIVGIDQHFMTPYGSLPIVYADWTASGRLYAPIEQQMLQVFGPFVGNTHSESNVTGTSMTEAYHFAQRLIKQHVNAANDDVLILAGSGMTAVVNKFQRILGLRMPEQWAEQIKFAKHERPIVFISHMEHHSNHTSWLETIAEVVVVPPDEQGLIDPANLDALLPAYAERRVKIGAFTACSNVTGIRTPYHELAKVMHAHGGVCFVDFSASAPYVAIDMHPTDQAAALDAIYFSPHKCLGGPATPGVLVFSSKLYHNRVPDQPGGGTVNWTNPWMGHSFVSDIEAREDGGTPAFLQTIKAALALQLKQTMGVEQIEAREAQLTQRLFQGLRSIQRLHILADHVEQRQSIFSFYIENLHYNLVVQLLNDRFGVQVRGGCSCAGTYGHYLLHVDPQRSKRITDRIDQGDLSGKPGWVRLSIHPTTTDAEAEYLIDALDQVVRNSDNWANDYQYSNKTNEWRHRQPVQQDIGAWFQCCDLVEH</sequence>
<dbReference type="OrthoDB" id="9804366at2"/>
<dbReference type="EMBL" id="LGKP01000019">
    <property type="protein sequence ID" value="KPL87065.1"/>
    <property type="molecule type" value="Genomic_DNA"/>
</dbReference>
<keyword evidence="2" id="KW-0663">Pyridoxal phosphate</keyword>
<protein>
    <submittedName>
        <fullName evidence="4">Selenocysteine lyase</fullName>
    </submittedName>
</protein>
<dbReference type="AlphaFoldDB" id="A0A0P6Y5D3"/>
<dbReference type="InterPro" id="IPR000192">
    <property type="entry name" value="Aminotrans_V_dom"/>
</dbReference>
<dbReference type="Gene3D" id="3.90.1150.10">
    <property type="entry name" value="Aspartate Aminotransferase, domain 1"/>
    <property type="match status" value="1"/>
</dbReference>
<evidence type="ECO:0000256" key="1">
    <source>
        <dbReference type="ARBA" id="ARBA00001933"/>
    </source>
</evidence>
<comment type="cofactor">
    <cofactor evidence="1">
        <name>pyridoxal 5'-phosphate</name>
        <dbReference type="ChEBI" id="CHEBI:597326"/>
    </cofactor>
</comment>
<dbReference type="Proteomes" id="UP000050277">
    <property type="component" value="Unassembled WGS sequence"/>
</dbReference>
<dbReference type="InterPro" id="IPR015421">
    <property type="entry name" value="PyrdxlP-dep_Trfase_major"/>
</dbReference>
<dbReference type="Pfam" id="PF00266">
    <property type="entry name" value="Aminotran_5"/>
    <property type="match status" value="1"/>
</dbReference>
<dbReference type="SUPFAM" id="SSF53383">
    <property type="entry name" value="PLP-dependent transferases"/>
    <property type="match status" value="1"/>
</dbReference>
<keyword evidence="4" id="KW-0456">Lyase</keyword>
<dbReference type="RefSeq" id="WP_054534559.1">
    <property type="nucleotide sequence ID" value="NZ_LGKP01000019.1"/>
</dbReference>
<evidence type="ECO:0000259" key="3">
    <source>
        <dbReference type="Pfam" id="PF00266"/>
    </source>
</evidence>
<dbReference type="Gene3D" id="3.40.640.10">
    <property type="entry name" value="Type I PLP-dependent aspartate aminotransferase-like (Major domain)"/>
    <property type="match status" value="1"/>
</dbReference>
<dbReference type="InterPro" id="IPR015422">
    <property type="entry name" value="PyrdxlP-dep_Trfase_small"/>
</dbReference>
<reference evidence="4 5" key="1">
    <citation type="submission" date="2015-07" db="EMBL/GenBank/DDBJ databases">
        <title>Whole genome sequence of Herpetosiphon geysericola DSM 7119.</title>
        <authorList>
            <person name="Hemp J."/>
            <person name="Ward L.M."/>
            <person name="Pace L.A."/>
            <person name="Fischer W.W."/>
        </authorList>
    </citation>
    <scope>NUCLEOTIDE SEQUENCE [LARGE SCALE GENOMIC DNA]</scope>
    <source>
        <strain evidence="4 5">DSM 7119</strain>
    </source>
</reference>
<comment type="caution">
    <text evidence="4">The sequence shown here is derived from an EMBL/GenBank/DDBJ whole genome shotgun (WGS) entry which is preliminary data.</text>
</comment>
<dbReference type="STRING" id="70996.SE18_11285"/>
<dbReference type="PANTHER" id="PTHR43586:SF8">
    <property type="entry name" value="CYSTEINE DESULFURASE 1, CHLOROPLASTIC"/>
    <property type="match status" value="1"/>
</dbReference>
<gene>
    <name evidence="4" type="ORF">SE18_11285</name>
</gene>
<dbReference type="PATRIC" id="fig|70996.4.peg.2781"/>
<keyword evidence="5" id="KW-1185">Reference proteome</keyword>
<dbReference type="PANTHER" id="PTHR43586">
    <property type="entry name" value="CYSTEINE DESULFURASE"/>
    <property type="match status" value="1"/>
</dbReference>